<gene>
    <name evidence="1" type="ORF">KC19_7G154700</name>
</gene>
<evidence type="ECO:0000313" key="1">
    <source>
        <dbReference type="EMBL" id="KAG0567693.1"/>
    </source>
</evidence>
<sequence length="311" mass="34643">MIDMAFMCEAPLLLAGALPAREVGALRGVNVGGQRICLSLNRQTGVRNSLSWFTCRAIGFDVHRSGTYGVEKRGSGDALMRRGLNHVVSSFGGDGCRAEELFEAKDDNAEKYPNDLSWDSYLGEVTTSEKVEEPPQYVPPPPISAEDICIRDKVESLLYTLERVLPGRLDGDKAKALCSMLCSTVEGQNPAICFRGSDKCSAWLRALMQVQASINLHELYYENDMEDSDKRRVYTVWTVSFLEHVRGSVSDPIQILSESEPNQMSGETMFEMEKSGLVSHISSTWYVLQEDDGASFTKAKDSLYHLLQRTF</sequence>
<dbReference type="EMBL" id="CM026428">
    <property type="protein sequence ID" value="KAG0567693.1"/>
    <property type="molecule type" value="Genomic_DNA"/>
</dbReference>
<reference evidence="1" key="1">
    <citation type="submission" date="2020-06" db="EMBL/GenBank/DDBJ databases">
        <title>WGS assembly of Ceratodon purpureus strain R40.</title>
        <authorList>
            <person name="Carey S.B."/>
            <person name="Jenkins J."/>
            <person name="Shu S."/>
            <person name="Lovell J.T."/>
            <person name="Sreedasyam A."/>
            <person name="Maumus F."/>
            <person name="Tiley G.P."/>
            <person name="Fernandez-Pozo N."/>
            <person name="Barry K."/>
            <person name="Chen C."/>
            <person name="Wang M."/>
            <person name="Lipzen A."/>
            <person name="Daum C."/>
            <person name="Saski C.A."/>
            <person name="Payton A.C."/>
            <person name="Mcbreen J.C."/>
            <person name="Conrad R.E."/>
            <person name="Kollar L.M."/>
            <person name="Olsson S."/>
            <person name="Huttunen S."/>
            <person name="Landis J.B."/>
            <person name="Wickett N.J."/>
            <person name="Johnson M.G."/>
            <person name="Rensing S.A."/>
            <person name="Grimwood J."/>
            <person name="Schmutz J."/>
            <person name="Mcdaniel S.F."/>
        </authorList>
    </citation>
    <scope>NUCLEOTIDE SEQUENCE</scope>
    <source>
        <strain evidence="1">R40</strain>
    </source>
</reference>
<proteinExistence type="predicted"/>
<dbReference type="Proteomes" id="UP000822688">
    <property type="component" value="Chromosome 7"/>
</dbReference>
<evidence type="ECO:0000313" key="2">
    <source>
        <dbReference type="Proteomes" id="UP000822688"/>
    </source>
</evidence>
<name>A0A8T0H8F4_CERPU</name>
<dbReference type="AlphaFoldDB" id="A0A8T0H8F4"/>
<comment type="caution">
    <text evidence="1">The sequence shown here is derived from an EMBL/GenBank/DDBJ whole genome shotgun (WGS) entry which is preliminary data.</text>
</comment>
<protein>
    <submittedName>
        <fullName evidence="1">Uncharacterized protein</fullName>
    </submittedName>
</protein>
<keyword evidence="2" id="KW-1185">Reference proteome</keyword>
<organism evidence="1 2">
    <name type="scientific">Ceratodon purpureus</name>
    <name type="common">Fire moss</name>
    <name type="synonym">Dicranum purpureum</name>
    <dbReference type="NCBI Taxonomy" id="3225"/>
    <lineage>
        <taxon>Eukaryota</taxon>
        <taxon>Viridiplantae</taxon>
        <taxon>Streptophyta</taxon>
        <taxon>Embryophyta</taxon>
        <taxon>Bryophyta</taxon>
        <taxon>Bryophytina</taxon>
        <taxon>Bryopsida</taxon>
        <taxon>Dicranidae</taxon>
        <taxon>Pseudoditrichales</taxon>
        <taxon>Ditrichaceae</taxon>
        <taxon>Ceratodon</taxon>
    </lineage>
</organism>
<accession>A0A8T0H8F4</accession>